<evidence type="ECO:0000259" key="10">
    <source>
        <dbReference type="PROSITE" id="PS51352"/>
    </source>
</evidence>
<sequence>MKSITSNKQFNAIVASGRPFVLDFYADWCGPCQALLPTVEKLADEFSDSVDVYKINIDEQRDLAAKFQVRSIPSLFFMESNKIKDSLKGMASEHQLRKKIKALA</sequence>
<evidence type="ECO:0000256" key="8">
    <source>
        <dbReference type="PIRSR" id="PIRSR000077-1"/>
    </source>
</evidence>
<evidence type="ECO:0000256" key="4">
    <source>
        <dbReference type="ARBA" id="ARBA00023157"/>
    </source>
</evidence>
<evidence type="ECO:0000256" key="2">
    <source>
        <dbReference type="ARBA" id="ARBA00022448"/>
    </source>
</evidence>
<organism evidence="11 12">
    <name type="scientific">Neolewinella agarilytica</name>
    <dbReference type="NCBI Taxonomy" id="478744"/>
    <lineage>
        <taxon>Bacteria</taxon>
        <taxon>Pseudomonadati</taxon>
        <taxon>Bacteroidota</taxon>
        <taxon>Saprospiria</taxon>
        <taxon>Saprospirales</taxon>
        <taxon>Lewinellaceae</taxon>
        <taxon>Neolewinella</taxon>
    </lineage>
</organism>
<dbReference type="RefSeq" id="WP_090167485.1">
    <property type="nucleotide sequence ID" value="NZ_FOFB01000008.1"/>
</dbReference>
<dbReference type="InterPro" id="IPR036249">
    <property type="entry name" value="Thioredoxin-like_sf"/>
</dbReference>
<dbReference type="Proteomes" id="UP000199021">
    <property type="component" value="Unassembled WGS sequence"/>
</dbReference>
<keyword evidence="12" id="KW-1185">Reference proteome</keyword>
<evidence type="ECO:0000256" key="7">
    <source>
        <dbReference type="PIRNR" id="PIRNR000077"/>
    </source>
</evidence>
<feature type="disulfide bond" description="Redox-active" evidence="9">
    <location>
        <begin position="29"/>
        <end position="32"/>
    </location>
</feature>
<accession>A0A1H9F4H0</accession>
<keyword evidence="5 9" id="KW-0676">Redox-active center</keyword>
<evidence type="ECO:0000313" key="12">
    <source>
        <dbReference type="Proteomes" id="UP000199021"/>
    </source>
</evidence>
<evidence type="ECO:0000256" key="3">
    <source>
        <dbReference type="ARBA" id="ARBA00022982"/>
    </source>
</evidence>
<feature type="domain" description="Thioredoxin" evidence="10">
    <location>
        <begin position="1"/>
        <end position="104"/>
    </location>
</feature>
<dbReference type="PIRSF" id="PIRSF000077">
    <property type="entry name" value="Thioredoxin"/>
    <property type="match status" value="1"/>
</dbReference>
<feature type="active site" description="Nucleophile" evidence="8">
    <location>
        <position position="32"/>
    </location>
</feature>
<dbReference type="CDD" id="cd02947">
    <property type="entry name" value="TRX_family"/>
    <property type="match status" value="1"/>
</dbReference>
<dbReference type="AlphaFoldDB" id="A0A1H9F4H0"/>
<dbReference type="STRING" id="478744.SAMN05444359_10880"/>
<evidence type="ECO:0000256" key="9">
    <source>
        <dbReference type="PIRSR" id="PIRSR000077-4"/>
    </source>
</evidence>
<keyword evidence="4 9" id="KW-1015">Disulfide bond</keyword>
<dbReference type="PANTHER" id="PTHR45663">
    <property type="entry name" value="GEO12009P1"/>
    <property type="match status" value="1"/>
</dbReference>
<dbReference type="InterPro" id="IPR013766">
    <property type="entry name" value="Thioredoxin_domain"/>
</dbReference>
<comment type="similarity">
    <text evidence="1 7">Belongs to the thioredoxin family.</text>
</comment>
<evidence type="ECO:0000256" key="6">
    <source>
        <dbReference type="NCBIfam" id="TIGR01068"/>
    </source>
</evidence>
<reference evidence="12" key="1">
    <citation type="submission" date="2016-10" db="EMBL/GenBank/DDBJ databases">
        <authorList>
            <person name="Varghese N."/>
            <person name="Submissions S."/>
        </authorList>
    </citation>
    <scope>NUCLEOTIDE SEQUENCE [LARGE SCALE GENOMIC DNA]</scope>
    <source>
        <strain evidence="12">DSM 24740</strain>
    </source>
</reference>
<feature type="site" description="Contributes to redox potential value" evidence="8">
    <location>
        <position position="30"/>
    </location>
</feature>
<gene>
    <name evidence="11" type="ORF">SAMN05444359_10880</name>
</gene>
<proteinExistence type="inferred from homology"/>
<dbReference type="EMBL" id="FOFB01000008">
    <property type="protein sequence ID" value="SEQ32850.1"/>
    <property type="molecule type" value="Genomic_DNA"/>
</dbReference>
<dbReference type="Gene3D" id="3.40.30.10">
    <property type="entry name" value="Glutaredoxin"/>
    <property type="match status" value="1"/>
</dbReference>
<dbReference type="PROSITE" id="PS00194">
    <property type="entry name" value="THIOREDOXIN_1"/>
    <property type="match status" value="1"/>
</dbReference>
<dbReference type="Pfam" id="PF00085">
    <property type="entry name" value="Thioredoxin"/>
    <property type="match status" value="1"/>
</dbReference>
<dbReference type="GO" id="GO:0015035">
    <property type="term" value="F:protein-disulfide reductase activity"/>
    <property type="evidence" value="ECO:0007669"/>
    <property type="project" value="UniProtKB-UniRule"/>
</dbReference>
<dbReference type="PRINTS" id="PR00421">
    <property type="entry name" value="THIOREDOXIN"/>
</dbReference>
<dbReference type="SUPFAM" id="SSF52833">
    <property type="entry name" value="Thioredoxin-like"/>
    <property type="match status" value="1"/>
</dbReference>
<dbReference type="InterPro" id="IPR017937">
    <property type="entry name" value="Thioredoxin_CS"/>
</dbReference>
<feature type="active site" description="Nucleophile" evidence="8">
    <location>
        <position position="29"/>
    </location>
</feature>
<dbReference type="GO" id="GO:0005737">
    <property type="term" value="C:cytoplasm"/>
    <property type="evidence" value="ECO:0007669"/>
    <property type="project" value="TreeGrafter"/>
</dbReference>
<dbReference type="NCBIfam" id="TIGR01068">
    <property type="entry name" value="thioredoxin"/>
    <property type="match status" value="1"/>
</dbReference>
<dbReference type="OrthoDB" id="9790390at2"/>
<dbReference type="InterPro" id="IPR005746">
    <property type="entry name" value="Thioredoxin"/>
</dbReference>
<evidence type="ECO:0000256" key="1">
    <source>
        <dbReference type="ARBA" id="ARBA00008987"/>
    </source>
</evidence>
<feature type="site" description="Contributes to redox potential value" evidence="8">
    <location>
        <position position="31"/>
    </location>
</feature>
<protein>
    <recommendedName>
        <fullName evidence="6 7">Thioredoxin</fullName>
    </recommendedName>
</protein>
<evidence type="ECO:0000256" key="5">
    <source>
        <dbReference type="ARBA" id="ARBA00023284"/>
    </source>
</evidence>
<name>A0A1H9F4H0_9BACT</name>
<feature type="site" description="Deprotonates C-terminal active site Cys" evidence="8">
    <location>
        <position position="23"/>
    </location>
</feature>
<dbReference type="InParanoid" id="A0A1H9F4H0"/>
<keyword evidence="2" id="KW-0813">Transport</keyword>
<dbReference type="FunCoup" id="A0A1H9F4H0">
    <property type="interactions" value="22"/>
</dbReference>
<dbReference type="PANTHER" id="PTHR45663:SF11">
    <property type="entry name" value="GEO12009P1"/>
    <property type="match status" value="1"/>
</dbReference>
<dbReference type="PROSITE" id="PS51352">
    <property type="entry name" value="THIOREDOXIN_2"/>
    <property type="match status" value="1"/>
</dbReference>
<evidence type="ECO:0000313" key="11">
    <source>
        <dbReference type="EMBL" id="SEQ32850.1"/>
    </source>
</evidence>
<keyword evidence="3" id="KW-0249">Electron transport</keyword>